<keyword evidence="4" id="KW-1185">Reference proteome</keyword>
<dbReference type="EMBL" id="CAJJDO010000085">
    <property type="protein sequence ID" value="CAD8185471.1"/>
    <property type="molecule type" value="Genomic_DNA"/>
</dbReference>
<reference evidence="3" key="1">
    <citation type="submission" date="2021-01" db="EMBL/GenBank/DDBJ databases">
        <authorList>
            <consortium name="Genoscope - CEA"/>
            <person name="William W."/>
        </authorList>
    </citation>
    <scope>NUCLEOTIDE SEQUENCE</scope>
</reference>
<name>A0A8S1W7X7_9CILI</name>
<accession>A0A8S1W7X7</accession>
<proteinExistence type="predicted"/>
<gene>
    <name evidence="3" type="ORF">PPENT_87.1.T0850101</name>
</gene>
<dbReference type="Proteomes" id="UP000689195">
    <property type="component" value="Unassembled WGS sequence"/>
</dbReference>
<dbReference type="AlphaFoldDB" id="A0A8S1W7X7"/>
<evidence type="ECO:0000256" key="2">
    <source>
        <dbReference type="SAM" id="MobiDB-lite"/>
    </source>
</evidence>
<dbReference type="PROSITE" id="PS50096">
    <property type="entry name" value="IQ"/>
    <property type="match status" value="1"/>
</dbReference>
<protein>
    <recommendedName>
        <fullName evidence="5">MORN repeat protein</fullName>
    </recommendedName>
</protein>
<comment type="caution">
    <text evidence="3">The sequence shown here is derived from an EMBL/GenBank/DDBJ whole genome shotgun (WGS) entry which is preliminary data.</text>
</comment>
<evidence type="ECO:0000313" key="4">
    <source>
        <dbReference type="Proteomes" id="UP000689195"/>
    </source>
</evidence>
<dbReference type="Pfam" id="PF02493">
    <property type="entry name" value="MORN"/>
    <property type="match status" value="2"/>
</dbReference>
<dbReference type="InterPro" id="IPR003409">
    <property type="entry name" value="MORN"/>
</dbReference>
<evidence type="ECO:0000313" key="3">
    <source>
        <dbReference type="EMBL" id="CAD8185471.1"/>
    </source>
</evidence>
<organism evidence="3 4">
    <name type="scientific">Paramecium pentaurelia</name>
    <dbReference type="NCBI Taxonomy" id="43138"/>
    <lineage>
        <taxon>Eukaryota</taxon>
        <taxon>Sar</taxon>
        <taxon>Alveolata</taxon>
        <taxon>Ciliophora</taxon>
        <taxon>Intramacronucleata</taxon>
        <taxon>Oligohymenophorea</taxon>
        <taxon>Peniculida</taxon>
        <taxon>Parameciidae</taxon>
        <taxon>Paramecium</taxon>
    </lineage>
</organism>
<evidence type="ECO:0008006" key="5">
    <source>
        <dbReference type="Google" id="ProtNLM"/>
    </source>
</evidence>
<feature type="compositionally biased region" description="Basic and acidic residues" evidence="2">
    <location>
        <begin position="18"/>
        <end position="27"/>
    </location>
</feature>
<evidence type="ECO:0000256" key="1">
    <source>
        <dbReference type="ARBA" id="ARBA00022737"/>
    </source>
</evidence>
<keyword evidence="1" id="KW-0677">Repeat</keyword>
<feature type="compositionally biased region" description="Basic and acidic residues" evidence="2">
    <location>
        <begin position="66"/>
        <end position="83"/>
    </location>
</feature>
<feature type="region of interest" description="Disordered" evidence="2">
    <location>
        <begin position="1"/>
        <end position="83"/>
    </location>
</feature>
<sequence length="297" mass="34580">MGICRSEPLPGGLQQQEGKPEDIKQGLEENPQQIENPKQNENQQQNENNENEAAVKIQSGIRGKKAKQELQKKKEELESDKPKDWTEYQQQFIEPPLPTQFKDLVNYKPTNENRILPPYLGPDGSVYNGQWNKGEANGFGQMLKPDGTYLKGLWKYNIFTEGGILYPNGDFFIGNSKYGQRFFANGVIYKGEADYGIPHGQGEETHPNDMVKKWNKTLVNRINDFFLFELQHKMLSRNVFNILFNSFISNRFYDLLIQDMQKNKAILIKKKFCIYFRNQKKLINKIQEESFLNLQKL</sequence>
<feature type="compositionally biased region" description="Low complexity" evidence="2">
    <location>
        <begin position="28"/>
        <end position="52"/>
    </location>
</feature>